<evidence type="ECO:0000259" key="5">
    <source>
        <dbReference type="PROSITE" id="PS50014"/>
    </source>
</evidence>
<dbReference type="InterPro" id="IPR027353">
    <property type="entry name" value="NET_dom"/>
</dbReference>
<feature type="compositionally biased region" description="Acidic residues" evidence="4">
    <location>
        <begin position="1002"/>
        <end position="1017"/>
    </location>
</feature>
<dbReference type="PROSITE" id="PS51525">
    <property type="entry name" value="NET"/>
    <property type="match status" value="1"/>
</dbReference>
<organism evidence="7">
    <name type="scientific">Eremomyces bilateralis CBS 781.70</name>
    <dbReference type="NCBI Taxonomy" id="1392243"/>
    <lineage>
        <taxon>Eukaryota</taxon>
        <taxon>Fungi</taxon>
        <taxon>Dikarya</taxon>
        <taxon>Ascomycota</taxon>
        <taxon>Pezizomycotina</taxon>
        <taxon>Dothideomycetes</taxon>
        <taxon>Dothideomycetes incertae sedis</taxon>
        <taxon>Eremomycetales</taxon>
        <taxon>Eremomycetaceae</taxon>
        <taxon>Eremomyces</taxon>
    </lineage>
</organism>
<dbReference type="InterPro" id="IPR018359">
    <property type="entry name" value="Bromodomain_CS"/>
</dbReference>
<gene>
    <name evidence="7 9" type="ORF">P152DRAFT_450385</name>
</gene>
<feature type="domain" description="Bromo" evidence="5">
    <location>
        <begin position="609"/>
        <end position="681"/>
    </location>
</feature>
<dbReference type="Gene3D" id="1.20.920.10">
    <property type="entry name" value="Bromodomain-like"/>
    <property type="match status" value="2"/>
</dbReference>
<feature type="compositionally biased region" description="Polar residues" evidence="4">
    <location>
        <begin position="96"/>
        <end position="107"/>
    </location>
</feature>
<reference evidence="9" key="3">
    <citation type="submission" date="2025-04" db="UniProtKB">
        <authorList>
            <consortium name="RefSeq"/>
        </authorList>
    </citation>
    <scope>IDENTIFICATION</scope>
    <source>
        <strain evidence="9">CBS 781.70</strain>
    </source>
</reference>
<accession>A0A6G1FZK9</accession>
<dbReference type="GO" id="GO:0006338">
    <property type="term" value="P:chromatin remodeling"/>
    <property type="evidence" value="ECO:0007669"/>
    <property type="project" value="TreeGrafter"/>
</dbReference>
<reference evidence="7 9" key="1">
    <citation type="submission" date="2020-01" db="EMBL/GenBank/DDBJ databases">
        <authorList>
            <consortium name="DOE Joint Genome Institute"/>
            <person name="Haridas S."/>
            <person name="Albert R."/>
            <person name="Binder M."/>
            <person name="Bloem J."/>
            <person name="Labutti K."/>
            <person name="Salamov A."/>
            <person name="Andreopoulos B."/>
            <person name="Baker S.E."/>
            <person name="Barry K."/>
            <person name="Bills G."/>
            <person name="Bluhm B.H."/>
            <person name="Cannon C."/>
            <person name="Castanera R."/>
            <person name="Culley D.E."/>
            <person name="Daum C."/>
            <person name="Ezra D."/>
            <person name="Gonzalez J.B."/>
            <person name="Henrissat B."/>
            <person name="Kuo A."/>
            <person name="Liang C."/>
            <person name="Lipzen A."/>
            <person name="Lutzoni F."/>
            <person name="Magnuson J."/>
            <person name="Mondo S."/>
            <person name="Nolan M."/>
            <person name="Ohm R."/>
            <person name="Pangilinan J."/>
            <person name="Park H.-J."/>
            <person name="Ramirez L."/>
            <person name="Alfaro M."/>
            <person name="Sun H."/>
            <person name="Tritt A."/>
            <person name="Yoshinaga Y."/>
            <person name="Zwiers L.-H."/>
            <person name="Turgeon B.G."/>
            <person name="Goodwin S.B."/>
            <person name="Spatafora J.W."/>
            <person name="Crous P.W."/>
            <person name="Grigoriev I.V."/>
        </authorList>
    </citation>
    <scope>NUCLEOTIDE SEQUENCE</scope>
    <source>
        <strain evidence="7 9">CBS 781.70</strain>
    </source>
</reference>
<evidence type="ECO:0000256" key="2">
    <source>
        <dbReference type="PROSITE-ProRule" id="PRU00035"/>
    </source>
</evidence>
<dbReference type="Pfam" id="PF00439">
    <property type="entry name" value="Bromodomain"/>
    <property type="match status" value="2"/>
</dbReference>
<evidence type="ECO:0000313" key="9">
    <source>
        <dbReference type="RefSeq" id="XP_033532864.1"/>
    </source>
</evidence>
<dbReference type="InterPro" id="IPR001487">
    <property type="entry name" value="Bromodomain"/>
</dbReference>
<reference evidence="9" key="2">
    <citation type="submission" date="2020-04" db="EMBL/GenBank/DDBJ databases">
        <authorList>
            <consortium name="NCBI Genome Project"/>
        </authorList>
    </citation>
    <scope>NUCLEOTIDE SEQUENCE</scope>
    <source>
        <strain evidence="9">CBS 781.70</strain>
    </source>
</reference>
<feature type="coiled-coil region" evidence="3">
    <location>
        <begin position="733"/>
        <end position="760"/>
    </location>
</feature>
<dbReference type="InterPro" id="IPR038336">
    <property type="entry name" value="NET_sf"/>
</dbReference>
<feature type="region of interest" description="Disordered" evidence="4">
    <location>
        <begin position="1"/>
        <end position="58"/>
    </location>
</feature>
<dbReference type="PRINTS" id="PR00503">
    <property type="entry name" value="BROMODOMAIN"/>
</dbReference>
<feature type="compositionally biased region" description="Polar residues" evidence="4">
    <location>
        <begin position="232"/>
        <end position="256"/>
    </location>
</feature>
<feature type="compositionally biased region" description="Basic and acidic residues" evidence="4">
    <location>
        <begin position="305"/>
        <end position="314"/>
    </location>
</feature>
<protein>
    <recommendedName>
        <fullName evidence="10">Bromodomain-containing protein</fullName>
    </recommendedName>
</protein>
<dbReference type="SUPFAM" id="SSF47370">
    <property type="entry name" value="Bromodomain"/>
    <property type="match status" value="2"/>
</dbReference>
<dbReference type="GO" id="GO:0005634">
    <property type="term" value="C:nucleus"/>
    <property type="evidence" value="ECO:0007669"/>
    <property type="project" value="TreeGrafter"/>
</dbReference>
<dbReference type="GO" id="GO:0000785">
    <property type="term" value="C:chromatin"/>
    <property type="evidence" value="ECO:0007669"/>
    <property type="project" value="TreeGrafter"/>
</dbReference>
<feature type="region of interest" description="Disordered" evidence="4">
    <location>
        <begin position="488"/>
        <end position="585"/>
    </location>
</feature>
<feature type="domain" description="Bromo" evidence="5">
    <location>
        <begin position="394"/>
        <end position="466"/>
    </location>
</feature>
<keyword evidence="3" id="KW-0175">Coiled coil</keyword>
<feature type="region of interest" description="Disordered" evidence="4">
    <location>
        <begin position="900"/>
        <end position="1017"/>
    </location>
</feature>
<dbReference type="Pfam" id="PF17035">
    <property type="entry name" value="BET"/>
    <property type="match status" value="1"/>
</dbReference>
<feature type="region of interest" description="Disordered" evidence="4">
    <location>
        <begin position="701"/>
        <end position="728"/>
    </location>
</feature>
<evidence type="ECO:0000313" key="8">
    <source>
        <dbReference type="Proteomes" id="UP000504638"/>
    </source>
</evidence>
<dbReference type="AlphaFoldDB" id="A0A6G1FZK9"/>
<sequence>MASQPPAPERQPFEESKEDESQSHNETVLKHEGTSNRQDYDMFAESTPSASPALDTADATNSASIAVDLAPAPTSLTATAPEDEHKDTIAARLESENSASIAPTTATDYIPEMKDHASQQSALLPTAQPDPVDHAASTVEPAKTEPDPIATISVPPPIEQPTSDVRDEPVAEQVALEEAPVVKPDLAFDGVPDAMDTTEDVAKQTATEEPATNGTANRSYPSLSESVPPVTESPQMDDSAQSTTANTSMMDTQPTDVSEKLQVNEPASSSAPPDTATGTDMDATMTDVPAPSKVRAREDEDDAEPAAKRAKTDEGSAPVPPQSSDAQKLDVPVAEQPATPSPAPATNGTPQAGPAPPAATPSFADEIMAKRDFDSNPISDAQHRYLQESLRKAKKIKAGASFAEPVDPVKLNIPTYFEFIKRPMDLTTIEKKLREREYSSTNDLMDDFDTMVRNCMTFNGPNHAVTLSGYDLKAYFIKLLNVMPKSGDPLPAPKKLLKPPTAPTRLSQPRRESRTKSSPPAPPAPAVVPTAMPPPSGSAGSPPASTAFALKPDGLPLIRRDSAATDRPKREIHRPPSKDLIYNQPKPKGRKAVELQFAEQVVNEFYKPKYEAVAASFYYEVDPVALQIPTYHKVIKKPMDLGSIRRNVEQGHYHNAKDVYRDFKLMLSNCYKFNGPDHPISFAGKQLEKYFEDEWSKLDDYVSKNTPASPTEVDLSDEEEEEESDVEDSGVWMKRQMDELNAVQAELQALAKRQFDLQNRHGDLLKEIQEGQLKGKAVSPKVGGKKSKTKKPKLEGGSKGGKRGSGVGVAKDDTKKKGGAAAKPKKIPTLGLPQKTEISNYIDTLTDNDRVQEVLGIIRAGMPSVANLDTQEIELDIDQIPNHVLYDLYVYICKSRGEKPNFGTSTGRASTVDDGAYDRDLEDADFQPRKKSGGGRRGRKGGSGGTGDDSAAAAQRKKNKPMKPAEQEARISEIKQALGGFSGNGGAGHGVVESVEGIGHDEDSEDDSDDESESEEE</sequence>
<dbReference type="InterPro" id="IPR050935">
    <property type="entry name" value="Bromo_chromatin_reader"/>
</dbReference>
<keyword evidence="8" id="KW-1185">Reference proteome</keyword>
<feature type="compositionally biased region" description="Basic and acidic residues" evidence="4">
    <location>
        <begin position="82"/>
        <end position="95"/>
    </location>
</feature>
<feature type="compositionally biased region" description="Basic and acidic residues" evidence="4">
    <location>
        <begin position="11"/>
        <end position="40"/>
    </location>
</feature>
<dbReference type="GeneID" id="54418740"/>
<feature type="compositionally biased region" description="Polar residues" evidence="4">
    <location>
        <begin position="204"/>
        <end position="225"/>
    </location>
</feature>
<dbReference type="Proteomes" id="UP000504638">
    <property type="component" value="Unplaced"/>
</dbReference>
<dbReference type="InterPro" id="IPR036427">
    <property type="entry name" value="Bromodomain-like_sf"/>
</dbReference>
<evidence type="ECO:0008006" key="10">
    <source>
        <dbReference type="Google" id="ProtNLM"/>
    </source>
</evidence>
<feature type="compositionally biased region" description="Pro residues" evidence="4">
    <location>
        <begin position="519"/>
        <end position="536"/>
    </location>
</feature>
<dbReference type="RefSeq" id="XP_033532864.1">
    <property type="nucleotide sequence ID" value="XM_033678170.1"/>
</dbReference>
<feature type="region of interest" description="Disordered" evidence="4">
    <location>
        <begin position="72"/>
        <end position="361"/>
    </location>
</feature>
<evidence type="ECO:0000259" key="6">
    <source>
        <dbReference type="PROSITE" id="PS51525"/>
    </source>
</evidence>
<dbReference type="Gene3D" id="1.20.1270.220">
    <property type="match status" value="1"/>
</dbReference>
<proteinExistence type="predicted"/>
<feature type="compositionally biased region" description="Basic residues" evidence="4">
    <location>
        <begin position="929"/>
        <end position="940"/>
    </location>
</feature>
<evidence type="ECO:0000313" key="7">
    <source>
        <dbReference type="EMBL" id="KAF1811233.1"/>
    </source>
</evidence>
<feature type="compositionally biased region" description="Gly residues" evidence="4">
    <location>
        <begin position="980"/>
        <end position="989"/>
    </location>
</feature>
<dbReference type="PROSITE" id="PS50014">
    <property type="entry name" value="BROMODOMAIN_2"/>
    <property type="match status" value="2"/>
</dbReference>
<dbReference type="SMART" id="SM00297">
    <property type="entry name" value="BROMO"/>
    <property type="match status" value="2"/>
</dbReference>
<feature type="compositionally biased region" description="Low complexity" evidence="4">
    <location>
        <begin position="274"/>
        <end position="287"/>
    </location>
</feature>
<dbReference type="GO" id="GO:0006355">
    <property type="term" value="P:regulation of DNA-templated transcription"/>
    <property type="evidence" value="ECO:0007669"/>
    <property type="project" value="TreeGrafter"/>
</dbReference>
<dbReference type="PANTHER" id="PTHR22880">
    <property type="entry name" value="FALZ-RELATED BROMODOMAIN-CONTAINING PROTEINS"/>
    <property type="match status" value="1"/>
</dbReference>
<feature type="compositionally biased region" description="Acidic residues" evidence="4">
    <location>
        <begin position="714"/>
        <end position="728"/>
    </location>
</feature>
<keyword evidence="1 2" id="KW-0103">Bromodomain</keyword>
<feature type="region of interest" description="Disordered" evidence="4">
    <location>
        <begin position="771"/>
        <end position="827"/>
    </location>
</feature>
<dbReference type="PROSITE" id="PS00633">
    <property type="entry name" value="BROMODOMAIN_1"/>
    <property type="match status" value="2"/>
</dbReference>
<evidence type="ECO:0000256" key="4">
    <source>
        <dbReference type="SAM" id="MobiDB-lite"/>
    </source>
</evidence>
<feature type="compositionally biased region" description="Gly residues" evidence="4">
    <location>
        <begin position="797"/>
        <end position="807"/>
    </location>
</feature>
<feature type="compositionally biased region" description="Basic and acidic residues" evidence="4">
    <location>
        <begin position="558"/>
        <end position="577"/>
    </location>
</feature>
<feature type="compositionally biased region" description="Basic and acidic residues" evidence="4">
    <location>
        <begin position="963"/>
        <end position="973"/>
    </location>
</feature>
<feature type="domain" description="NET" evidence="6">
    <location>
        <begin position="820"/>
        <end position="903"/>
    </location>
</feature>
<dbReference type="EMBL" id="ML975162">
    <property type="protein sequence ID" value="KAF1811233.1"/>
    <property type="molecule type" value="Genomic_DNA"/>
</dbReference>
<name>A0A6G1FZK9_9PEZI</name>
<evidence type="ECO:0000256" key="1">
    <source>
        <dbReference type="ARBA" id="ARBA00023117"/>
    </source>
</evidence>
<dbReference type="OrthoDB" id="784962at2759"/>
<evidence type="ECO:0000256" key="3">
    <source>
        <dbReference type="SAM" id="Coils"/>
    </source>
</evidence>
<dbReference type="PANTHER" id="PTHR22880:SF225">
    <property type="entry name" value="BROMODOMAIN-CONTAINING PROTEIN BET-1-RELATED"/>
    <property type="match status" value="1"/>
</dbReference>
<feature type="compositionally biased region" description="Low complexity" evidence="4">
    <location>
        <begin position="537"/>
        <end position="547"/>
    </location>
</feature>